<sequence length="93" mass="10938">MQSKILKIKLNTENKNPVYAVKLTCPEGKELYIKFDYTYCNETFMPLEVGYDGQDKGAKLAWYTREIEKMTVQDFLETIANKINKKYEFTLHA</sequence>
<organism evidence="1 2">
    <name type="scientific">Bacillus cereus (strain 03BB102)</name>
    <dbReference type="NCBI Taxonomy" id="572264"/>
    <lineage>
        <taxon>Bacteria</taxon>
        <taxon>Bacillati</taxon>
        <taxon>Bacillota</taxon>
        <taxon>Bacilli</taxon>
        <taxon>Bacillales</taxon>
        <taxon>Bacillaceae</taxon>
        <taxon>Bacillus</taxon>
        <taxon>Bacillus cereus group</taxon>
    </lineage>
</organism>
<dbReference type="Proteomes" id="UP000002210">
    <property type="component" value="Chromosome"/>
</dbReference>
<dbReference type="PATRIC" id="fig|572264.18.peg.896"/>
<dbReference type="KEGG" id="bcx:BCA_0954"/>
<dbReference type="RefSeq" id="WP_001190851.1">
    <property type="nucleotide sequence ID" value="NC_012472.1"/>
</dbReference>
<name>A0A158RM92_BACC3</name>
<evidence type="ECO:0000313" key="1">
    <source>
        <dbReference type="EMBL" id="ACO28310.1"/>
    </source>
</evidence>
<dbReference type="AlphaFoldDB" id="A0A158RM92"/>
<protein>
    <submittedName>
        <fullName evidence="1">Uncharacterized protein</fullName>
    </submittedName>
</protein>
<evidence type="ECO:0000313" key="2">
    <source>
        <dbReference type="Proteomes" id="UP000002210"/>
    </source>
</evidence>
<gene>
    <name evidence="1" type="ordered locus">BCA_0954</name>
</gene>
<dbReference type="EMBL" id="CP001407">
    <property type="protein sequence ID" value="ACO28310.1"/>
    <property type="molecule type" value="Genomic_DNA"/>
</dbReference>
<reference evidence="1 2" key="1">
    <citation type="submission" date="2009-02" db="EMBL/GenBank/DDBJ databases">
        <title>Genome sequence of Bacillus cereus 03BB102.</title>
        <authorList>
            <person name="Dodson R.J."/>
            <person name="Jackson P."/>
            <person name="Munk A.C."/>
            <person name="Brettin T."/>
            <person name="Bruce D."/>
            <person name="Detter C."/>
            <person name="Tapia R."/>
            <person name="Han C."/>
            <person name="Sutton G."/>
            <person name="Sims D."/>
        </authorList>
    </citation>
    <scope>NUCLEOTIDE SEQUENCE [LARGE SCALE GENOMIC DNA]</scope>
    <source>
        <strain evidence="1 2">03BB102</strain>
    </source>
</reference>
<proteinExistence type="predicted"/>
<accession>A0A158RM92</accession>